<dbReference type="SUPFAM" id="SSF56059">
    <property type="entry name" value="Glutathione synthetase ATP-binding domain-like"/>
    <property type="match status" value="1"/>
</dbReference>
<gene>
    <name evidence="12" type="ORF">Cadr_000004463</name>
</gene>
<keyword evidence="5 10" id="KW-0547">Nucleotide-binding</keyword>
<dbReference type="InterPro" id="IPR033379">
    <property type="entry name" value="Acid_Pase_AS"/>
</dbReference>
<dbReference type="PANTHER" id="PTHR12750">
    <property type="entry name" value="DIPHOSPHOINOSITOL PENTAKISPHOSPHATE KINASE"/>
    <property type="match status" value="1"/>
</dbReference>
<keyword evidence="4 10" id="KW-0808">Transferase</keyword>
<feature type="compositionally biased region" description="Polar residues" evidence="11">
    <location>
        <begin position="861"/>
        <end position="870"/>
    </location>
</feature>
<dbReference type="GO" id="GO:0005524">
    <property type="term" value="F:ATP binding"/>
    <property type="evidence" value="ECO:0007669"/>
    <property type="project" value="UniProtKB-KW"/>
</dbReference>
<evidence type="ECO:0000256" key="7">
    <source>
        <dbReference type="ARBA" id="ARBA00022840"/>
    </source>
</evidence>
<protein>
    <recommendedName>
        <fullName evidence="10">Inositol hexakisphosphate and diphosphoinositol-pentakisphosphate kinase</fullName>
        <ecNumber evidence="10">2.7.4.24</ecNumber>
    </recommendedName>
</protein>
<dbReference type="CDD" id="cd07061">
    <property type="entry name" value="HP_HAP_like"/>
    <property type="match status" value="1"/>
</dbReference>
<dbReference type="Gene3D" id="3.30.470.20">
    <property type="entry name" value="ATP-grasp fold, B domain"/>
    <property type="match status" value="1"/>
</dbReference>
<organism evidence="12 13">
    <name type="scientific">Camelus dromedarius</name>
    <name type="common">Dromedary</name>
    <name type="synonym">Arabian camel</name>
    <dbReference type="NCBI Taxonomy" id="9838"/>
    <lineage>
        <taxon>Eukaryota</taxon>
        <taxon>Metazoa</taxon>
        <taxon>Chordata</taxon>
        <taxon>Craniata</taxon>
        <taxon>Vertebrata</taxon>
        <taxon>Euteleostomi</taxon>
        <taxon>Mammalia</taxon>
        <taxon>Eutheria</taxon>
        <taxon>Laurasiatheria</taxon>
        <taxon>Artiodactyla</taxon>
        <taxon>Tylopoda</taxon>
        <taxon>Camelidae</taxon>
        <taxon>Camelus</taxon>
    </lineage>
</organism>
<keyword evidence="7 10" id="KW-0067">ATP-binding</keyword>
<comment type="function">
    <text evidence="10">Bifunctional inositol kinase that acts in concert with the IP6K kinases to synthesize the diphosphate group-containing inositol pyrophosphates diphosphoinositol pentakisphosphate, PP-InsP5, and bis-diphosphoinositol tetrakisphosphate, (PP)2-InsP4. PP-InsP5 and (PP)2-InsP4, also respectively called InsP7 and InsP8, may regulate a variety of cellular processes, including apoptosis, vesicle trafficking, cytoskeletal dynamics, and exocytosis. Phosphorylates inositol hexakisphosphate (InsP6).</text>
</comment>
<comment type="catalytic activity">
    <reaction evidence="9">
        <text>1D-myo-inositol hexakisphosphate + ATP = 1-diphospho-1D-myo-inositol 2,3,4,5,6-pentakisphosphate + ADP</text>
        <dbReference type="Rhea" id="RHEA:37459"/>
        <dbReference type="ChEBI" id="CHEBI:30616"/>
        <dbReference type="ChEBI" id="CHEBI:58130"/>
        <dbReference type="ChEBI" id="CHEBI:74946"/>
        <dbReference type="ChEBI" id="CHEBI:456216"/>
        <dbReference type="EC" id="2.7.4.24"/>
    </reaction>
    <physiologicalReaction direction="left-to-right" evidence="9">
        <dbReference type="Rhea" id="RHEA:37460"/>
    </physiologicalReaction>
</comment>
<reference evidence="12 13" key="1">
    <citation type="journal article" date="2019" name="Mol. Ecol. Resour.">
        <title>Improving Illumina assemblies with Hi-C and long reads: an example with the North African dromedary.</title>
        <authorList>
            <person name="Elbers J.P."/>
            <person name="Rogers M.F."/>
            <person name="Perelman P.L."/>
            <person name="Proskuryakova A.A."/>
            <person name="Serdyukova N.A."/>
            <person name="Johnson W.E."/>
            <person name="Horin P."/>
            <person name="Corander J."/>
            <person name="Murphy D."/>
            <person name="Burger P.A."/>
        </authorList>
    </citation>
    <scope>NUCLEOTIDE SEQUENCE [LARGE SCALE GENOMIC DNA]</scope>
    <source>
        <strain evidence="12">Drom800</strain>
        <tissue evidence="12">Blood</tissue>
    </source>
</reference>
<dbReference type="GO" id="GO:0032958">
    <property type="term" value="P:inositol phosphate biosynthetic process"/>
    <property type="evidence" value="ECO:0007669"/>
    <property type="project" value="TreeGrafter"/>
</dbReference>
<dbReference type="SUPFAM" id="SSF53254">
    <property type="entry name" value="Phosphoglycerate mutase-like"/>
    <property type="match status" value="1"/>
</dbReference>
<keyword evidence="6 10" id="KW-0418">Kinase</keyword>
<dbReference type="EC" id="2.7.4.24" evidence="10"/>
<dbReference type="AlphaFoldDB" id="A0A5N4EDT9"/>
<dbReference type="Pfam" id="PF00328">
    <property type="entry name" value="His_Phos_2"/>
    <property type="match status" value="2"/>
</dbReference>
<dbReference type="GO" id="GO:0033857">
    <property type="term" value="F:5-diphosphoinositol pentakisphosphate 1-kinase activity"/>
    <property type="evidence" value="ECO:0007669"/>
    <property type="project" value="TreeGrafter"/>
</dbReference>
<feature type="compositionally biased region" description="Polar residues" evidence="11">
    <location>
        <begin position="908"/>
        <end position="918"/>
    </location>
</feature>
<dbReference type="PROSITE" id="PS00616">
    <property type="entry name" value="HIS_ACID_PHOSPHAT_1"/>
    <property type="match status" value="1"/>
</dbReference>
<dbReference type="Gene3D" id="3.40.50.1240">
    <property type="entry name" value="Phosphoglycerate mutase-like"/>
    <property type="match status" value="1"/>
</dbReference>
<comment type="subcellular location">
    <subcellularLocation>
        <location evidence="1 10">Cytoplasm</location>
        <location evidence="1 10">Cytosol</location>
    </subcellularLocation>
</comment>
<evidence type="ECO:0000256" key="10">
    <source>
        <dbReference type="RuleBase" id="RU365032"/>
    </source>
</evidence>
<comment type="caution">
    <text evidence="12">The sequence shown here is derived from an EMBL/GenBank/DDBJ whole genome shotgun (WGS) entry which is preliminary data.</text>
</comment>
<dbReference type="GO" id="GO:0052723">
    <property type="term" value="F:inositol hexakisphosphate 1-kinase activity"/>
    <property type="evidence" value="ECO:0007669"/>
    <property type="project" value="RHEA"/>
</dbReference>
<feature type="region of interest" description="Disordered" evidence="11">
    <location>
        <begin position="851"/>
        <end position="941"/>
    </location>
</feature>
<comment type="similarity">
    <text evidence="2 10">Belongs to the histidine acid phosphatase family. VIP1 subfamily.</text>
</comment>
<dbReference type="InterPro" id="IPR029033">
    <property type="entry name" value="His_PPase_superfam"/>
</dbReference>
<evidence type="ECO:0000256" key="2">
    <source>
        <dbReference type="ARBA" id="ARBA00005609"/>
    </source>
</evidence>
<evidence type="ECO:0000256" key="8">
    <source>
        <dbReference type="ARBA" id="ARBA00033696"/>
    </source>
</evidence>
<feature type="region of interest" description="Disordered" evidence="11">
    <location>
        <begin position="715"/>
        <end position="757"/>
    </location>
</feature>
<evidence type="ECO:0000256" key="6">
    <source>
        <dbReference type="ARBA" id="ARBA00022777"/>
    </source>
</evidence>
<dbReference type="FunFam" id="3.30.470.20:FF:000003">
    <property type="entry name" value="Inositol hexakisphosphate and diphosphoinositol-pentakisphosphate kinase"/>
    <property type="match status" value="1"/>
</dbReference>
<dbReference type="GO" id="GO:0005829">
    <property type="term" value="C:cytosol"/>
    <property type="evidence" value="ECO:0007669"/>
    <property type="project" value="UniProtKB-SubCell"/>
</dbReference>
<evidence type="ECO:0000256" key="9">
    <source>
        <dbReference type="ARBA" id="ARBA00034629"/>
    </source>
</evidence>
<evidence type="ECO:0000313" key="13">
    <source>
        <dbReference type="Proteomes" id="UP000299084"/>
    </source>
</evidence>
<dbReference type="GO" id="GO:0006020">
    <property type="term" value="P:inositol metabolic process"/>
    <property type="evidence" value="ECO:0007669"/>
    <property type="project" value="TreeGrafter"/>
</dbReference>
<name>A0A5N4EDT9_CAMDR</name>
<dbReference type="EMBL" id="JWIN03000003">
    <property type="protein sequence ID" value="KAB1281668.1"/>
    <property type="molecule type" value="Genomic_DNA"/>
</dbReference>
<evidence type="ECO:0000313" key="12">
    <source>
        <dbReference type="EMBL" id="KAB1281668.1"/>
    </source>
</evidence>
<evidence type="ECO:0000256" key="3">
    <source>
        <dbReference type="ARBA" id="ARBA00022490"/>
    </source>
</evidence>
<dbReference type="InterPro" id="IPR037446">
    <property type="entry name" value="His_Pase_VIP1"/>
</dbReference>
<evidence type="ECO:0000256" key="4">
    <source>
        <dbReference type="ARBA" id="ARBA00022679"/>
    </source>
</evidence>
<comment type="catalytic activity">
    <reaction evidence="8">
        <text>5-diphospho-1D-myo-inositol 1,2,3,4,6-pentakisphosphate + ATP + H(+) = 1,5-bis(diphospho)-1D-myo-inositol 2,3,4,6-tetrakisphosphate + ADP</text>
        <dbReference type="Rhea" id="RHEA:10276"/>
        <dbReference type="ChEBI" id="CHEBI:15378"/>
        <dbReference type="ChEBI" id="CHEBI:30616"/>
        <dbReference type="ChEBI" id="CHEBI:58628"/>
        <dbReference type="ChEBI" id="CHEBI:77983"/>
        <dbReference type="ChEBI" id="CHEBI:456216"/>
        <dbReference type="EC" id="2.7.4.24"/>
    </reaction>
    <physiologicalReaction direction="left-to-right" evidence="8">
        <dbReference type="Rhea" id="RHEA:10277"/>
    </physiologicalReaction>
</comment>
<feature type="compositionally biased region" description="Low complexity" evidence="11">
    <location>
        <begin position="893"/>
        <end position="907"/>
    </location>
</feature>
<dbReference type="PANTHER" id="PTHR12750:SF10">
    <property type="entry name" value="INOSITOL HEXAKISPHOSPHATE AND DIPHOSPHOINOSITOL-PENTAKISPHOSPHATE KINASE 2"/>
    <property type="match status" value="1"/>
</dbReference>
<evidence type="ECO:0000256" key="11">
    <source>
        <dbReference type="SAM" id="MobiDB-lite"/>
    </source>
</evidence>
<feature type="compositionally biased region" description="Basic and acidic residues" evidence="11">
    <location>
        <begin position="732"/>
        <end position="757"/>
    </location>
</feature>
<proteinExistence type="inferred from homology"/>
<keyword evidence="13" id="KW-1185">Reference proteome</keyword>
<dbReference type="Proteomes" id="UP000299084">
    <property type="component" value="Unassembled WGS sequence"/>
</dbReference>
<dbReference type="InterPro" id="IPR000560">
    <property type="entry name" value="His_Pase_clade-2"/>
</dbReference>
<evidence type="ECO:0000256" key="1">
    <source>
        <dbReference type="ARBA" id="ARBA00004514"/>
    </source>
</evidence>
<keyword evidence="3 10" id="KW-0963">Cytoplasm</keyword>
<evidence type="ECO:0000256" key="5">
    <source>
        <dbReference type="ARBA" id="ARBA00022741"/>
    </source>
</evidence>
<accession>A0A5N4EDT9</accession>
<sequence length="941" mass="106741">MQYLIQDRREVYSILQAEGILLPRYAILNRDPNNPKECSLIEGEDHVEVNGEVFQKPFVEKPVSAEDHNVYIYYPTSAGGGSQRLFRKIGSRSSVYSPESSVRKTGSYIYEEFMPTDGTDVKVYTVGPDYAHAEARKSPALDGKVERDSEGKEVRYPVILNAREKLIAWKVCLAFKQTVCGFDLLRANGQSYVCDVNGFSFVKNSMKYYDDCAKILGNIVMRELAPQFHIPWSIPLEAEDIPIVPTTSGTMMELRCVIAVIRHGDRTPKQKMKMEVRHQKFFDLFEKCDGYKSGKLKLKKPKQLQASAFEVLDIARQLLMELGQNNDSEIEENKSKLEQLKTVLEMYGHFSGINRKVQLTYLPHGCPKTSSEEEDSRREEPSLLLVLKWGGELTPAGRVQAEELGRAFRCMYPGGQGDYAGFPGCGLLRLHSTYRHDLKIYASDEGRVQMTAAAFAKLTPSGSISLIKSMHLIKNPVKTCDKVYSLIQSLTSQIRHRMEDPKSSDIQLYHSETLELMLRRWSKLEKDFKTKNGRYDISKIPDIYDCIKYDVQHNGSLKLENTMELYRLSKALADIVIPQEYGITKAEKLEIAKGYCTPLVRKIRSDLQRTQDDDTVNKLHPVYSRGVLSPERHVRTRLYFTSESHVHSLLSILRYGALCNESKDEQWKRAMDYLNVVNELNYMTQIVIMLYEDPNKDLSSEERFHVELHFSPGAKGCEEDKNLPSGYGYRPASRENEGRRSFKIDNDEEPHTSKKDEVDRAVILFKPMVSEPIHIHRKSPLPRSRKMATNEVVSENANYLRTPRTLVEQKQNPTVGFELYSMVPSICPLETLHNALSLKQVDDFLASIASPSSEVPRKTPEISSAASRSSPVMRRKISLNTYTPAKILPTPPATLKSTKASSKPATSGPSSAVVPNTSSRKKGMTSKTEMHEHKKSTGKKK</sequence>